<evidence type="ECO:0000313" key="3">
    <source>
        <dbReference type="EMBL" id="AER54934.1"/>
    </source>
</evidence>
<dbReference type="EMBL" id="CP003093">
    <property type="protein sequence ID" value="AER54934.1"/>
    <property type="molecule type" value="Genomic_DNA"/>
</dbReference>
<dbReference type="KEGG" id="psd:DSC_01405"/>
<evidence type="ECO:0000256" key="1">
    <source>
        <dbReference type="HAMAP-Rule" id="MF_01584"/>
    </source>
</evidence>
<dbReference type="InterPro" id="IPR007432">
    <property type="entry name" value="DUF480"/>
</dbReference>
<evidence type="ECO:0000313" key="4">
    <source>
        <dbReference type="Proteomes" id="UP000005870"/>
    </source>
</evidence>
<comment type="similarity">
    <text evidence="1">Belongs to the UPF0502 family.</text>
</comment>
<dbReference type="RefSeq" id="WP_014159112.1">
    <property type="nucleotide sequence ID" value="NC_016147.2"/>
</dbReference>
<dbReference type="PANTHER" id="PTHR38768:SF1">
    <property type="entry name" value="UPF0502 PROTEIN YCEH"/>
    <property type="match status" value="1"/>
</dbReference>
<proteinExistence type="inferred from homology"/>
<dbReference type="InterPro" id="IPR036390">
    <property type="entry name" value="WH_DNA-bd_sf"/>
</dbReference>
<dbReference type="SUPFAM" id="SSF46785">
    <property type="entry name" value="Winged helix' DNA-binding domain"/>
    <property type="match status" value="2"/>
</dbReference>
<protein>
    <submittedName>
        <fullName evidence="3">Uncharacterized protein</fullName>
    </submittedName>
</protein>
<dbReference type="PANTHER" id="PTHR38768">
    <property type="entry name" value="UPF0502 PROTEIN YCEH"/>
    <property type="match status" value="1"/>
</dbReference>
<gene>
    <name evidence="3" type="ordered locus">DSC_01405</name>
</gene>
<dbReference type="InterPro" id="IPR036388">
    <property type="entry name" value="WH-like_DNA-bd_sf"/>
</dbReference>
<dbReference type="Proteomes" id="UP000005870">
    <property type="component" value="Chromosome"/>
</dbReference>
<feature type="coiled-coil region" evidence="2">
    <location>
        <begin position="189"/>
        <end position="216"/>
    </location>
</feature>
<sequence length="227" mass="24336">MSDAPALPVLDATQARLLGCLIEKQATTPDVYPLTVNAAVTAANQKTARDPLMNLQAGAVQHGLRALEQLGLARQQFSSRADRYEHLAGKAFSLPDQQVALLGLLLLRGAQTVNELLSRAERLARFSDADDARHHLERLAQRNPALVVQIPRGPGQREDRWMHLLCGPVDVEAISARTGASSSPATSGSSELDHRLADLEARVAELEARLSRLEDGGAAPPAAPQLS</sequence>
<dbReference type="OrthoDB" id="9784785at2"/>
<evidence type="ECO:0000256" key="2">
    <source>
        <dbReference type="SAM" id="Coils"/>
    </source>
</evidence>
<name>G7UTN3_PSEUP</name>
<keyword evidence="2" id="KW-0175">Coiled coil</keyword>
<dbReference type="HAMAP" id="MF_01584">
    <property type="entry name" value="UPF0502"/>
    <property type="match status" value="1"/>
</dbReference>
<accession>G7UTN3</accession>
<dbReference type="STRING" id="1045855.DSC_01405"/>
<dbReference type="HOGENOM" id="CLU_057831_0_0_6"/>
<keyword evidence="4" id="KW-1185">Reference proteome</keyword>
<dbReference type="eggNOG" id="COG3132">
    <property type="taxonomic scope" value="Bacteria"/>
</dbReference>
<dbReference type="AlphaFoldDB" id="G7UTN3"/>
<reference evidence="3 4" key="1">
    <citation type="journal article" date="2012" name="J. Bacteriol.">
        <title>Complete Genome Sequence of the BTEX-Degrading Bacterium Pseudoxanthomonas spadix BD-a59.</title>
        <authorList>
            <person name="Lee S.H."/>
            <person name="Jin H.M."/>
            <person name="Lee H.J."/>
            <person name="Kim J.M."/>
            <person name="Jeon C.O."/>
        </authorList>
    </citation>
    <scope>NUCLEOTIDE SEQUENCE [LARGE SCALE GENOMIC DNA]</scope>
    <source>
        <strain evidence="3 4">BD-a59</strain>
    </source>
</reference>
<dbReference type="Pfam" id="PF04337">
    <property type="entry name" value="DUF480"/>
    <property type="match status" value="1"/>
</dbReference>
<organism evidence="3 4">
    <name type="scientific">Pseudoxanthomonas spadix (strain BD-a59)</name>
    <dbReference type="NCBI Taxonomy" id="1045855"/>
    <lineage>
        <taxon>Bacteria</taxon>
        <taxon>Pseudomonadati</taxon>
        <taxon>Pseudomonadota</taxon>
        <taxon>Gammaproteobacteria</taxon>
        <taxon>Lysobacterales</taxon>
        <taxon>Lysobacteraceae</taxon>
        <taxon>Pseudoxanthomonas</taxon>
    </lineage>
</organism>
<dbReference type="Gene3D" id="1.10.10.10">
    <property type="entry name" value="Winged helix-like DNA-binding domain superfamily/Winged helix DNA-binding domain"/>
    <property type="match status" value="2"/>
</dbReference>